<accession>A0A6J6IE24</accession>
<feature type="domain" description="Tyr recombinase" evidence="9">
    <location>
        <begin position="110"/>
        <end position="296"/>
    </location>
</feature>
<comment type="subcellular location">
    <subcellularLocation>
        <location evidence="1">Cytoplasm</location>
    </subcellularLocation>
</comment>
<dbReference type="Gene3D" id="1.10.150.130">
    <property type="match status" value="1"/>
</dbReference>
<dbReference type="SUPFAM" id="SSF56349">
    <property type="entry name" value="DNA breaking-rejoining enzymes"/>
    <property type="match status" value="1"/>
</dbReference>
<dbReference type="GO" id="GO:0051301">
    <property type="term" value="P:cell division"/>
    <property type="evidence" value="ECO:0007669"/>
    <property type="project" value="UniProtKB-KW"/>
</dbReference>
<keyword evidence="6" id="KW-0238">DNA-binding</keyword>
<organism evidence="11">
    <name type="scientific">freshwater metagenome</name>
    <dbReference type="NCBI Taxonomy" id="449393"/>
    <lineage>
        <taxon>unclassified sequences</taxon>
        <taxon>metagenomes</taxon>
        <taxon>ecological metagenomes</taxon>
    </lineage>
</organism>
<gene>
    <name evidence="11" type="ORF">UFOPK1909_00446</name>
</gene>
<reference evidence="11" key="1">
    <citation type="submission" date="2020-05" db="EMBL/GenBank/DDBJ databases">
        <authorList>
            <person name="Chiriac C."/>
            <person name="Salcher M."/>
            <person name="Ghai R."/>
            <person name="Kavagutti S V."/>
        </authorList>
    </citation>
    <scope>NUCLEOTIDE SEQUENCE</scope>
</reference>
<dbReference type="PROSITE" id="PS51900">
    <property type="entry name" value="CB"/>
    <property type="match status" value="1"/>
</dbReference>
<keyword evidence="3" id="KW-0132">Cell division</keyword>
<evidence type="ECO:0000256" key="1">
    <source>
        <dbReference type="ARBA" id="ARBA00004496"/>
    </source>
</evidence>
<dbReference type="InterPro" id="IPR050090">
    <property type="entry name" value="Tyrosine_recombinase_XerCD"/>
</dbReference>
<keyword evidence="4" id="KW-0159">Chromosome partition</keyword>
<dbReference type="PANTHER" id="PTHR30349:SF77">
    <property type="entry name" value="TYROSINE RECOMBINASE XERC"/>
    <property type="match status" value="1"/>
</dbReference>
<dbReference type="InterPro" id="IPR010998">
    <property type="entry name" value="Integrase_recombinase_N"/>
</dbReference>
<dbReference type="GO" id="GO:0003677">
    <property type="term" value="F:DNA binding"/>
    <property type="evidence" value="ECO:0007669"/>
    <property type="project" value="UniProtKB-KW"/>
</dbReference>
<evidence type="ECO:0000256" key="6">
    <source>
        <dbReference type="ARBA" id="ARBA00023125"/>
    </source>
</evidence>
<evidence type="ECO:0000259" key="10">
    <source>
        <dbReference type="PROSITE" id="PS51900"/>
    </source>
</evidence>
<evidence type="ECO:0000313" key="11">
    <source>
        <dbReference type="EMBL" id="CAB4619478.1"/>
    </source>
</evidence>
<dbReference type="HAMAP" id="MF_01808">
    <property type="entry name" value="Recomb_XerC_XerD"/>
    <property type="match status" value="1"/>
</dbReference>
<evidence type="ECO:0000256" key="3">
    <source>
        <dbReference type="ARBA" id="ARBA00022618"/>
    </source>
</evidence>
<evidence type="ECO:0000256" key="7">
    <source>
        <dbReference type="ARBA" id="ARBA00023172"/>
    </source>
</evidence>
<keyword evidence="2" id="KW-0963">Cytoplasm</keyword>
<dbReference type="GO" id="GO:0005737">
    <property type="term" value="C:cytoplasm"/>
    <property type="evidence" value="ECO:0007669"/>
    <property type="project" value="UniProtKB-SubCell"/>
</dbReference>
<evidence type="ECO:0000259" key="9">
    <source>
        <dbReference type="PROSITE" id="PS51898"/>
    </source>
</evidence>
<dbReference type="SUPFAM" id="SSF47823">
    <property type="entry name" value="lambda integrase-like, N-terminal domain"/>
    <property type="match status" value="1"/>
</dbReference>
<dbReference type="InterPro" id="IPR023009">
    <property type="entry name" value="Tyrosine_recombinase_XerC/XerD"/>
</dbReference>
<feature type="domain" description="Core-binding (CB)" evidence="10">
    <location>
        <begin position="3"/>
        <end position="89"/>
    </location>
</feature>
<evidence type="ECO:0000256" key="5">
    <source>
        <dbReference type="ARBA" id="ARBA00022908"/>
    </source>
</evidence>
<keyword evidence="5" id="KW-0229">DNA integration</keyword>
<dbReference type="GO" id="GO:0015074">
    <property type="term" value="P:DNA integration"/>
    <property type="evidence" value="ECO:0007669"/>
    <property type="project" value="UniProtKB-KW"/>
</dbReference>
<dbReference type="PANTHER" id="PTHR30349">
    <property type="entry name" value="PHAGE INTEGRASE-RELATED"/>
    <property type="match status" value="1"/>
</dbReference>
<dbReference type="GO" id="GO:0006310">
    <property type="term" value="P:DNA recombination"/>
    <property type="evidence" value="ECO:0007669"/>
    <property type="project" value="UniProtKB-KW"/>
</dbReference>
<dbReference type="AlphaFoldDB" id="A0A6J6IE24"/>
<dbReference type="EMBL" id="CAEZVD010000030">
    <property type="protein sequence ID" value="CAB4619478.1"/>
    <property type="molecule type" value="Genomic_DNA"/>
</dbReference>
<dbReference type="InterPro" id="IPR011010">
    <property type="entry name" value="DNA_brk_join_enz"/>
</dbReference>
<dbReference type="Gene3D" id="1.10.443.10">
    <property type="entry name" value="Intergrase catalytic core"/>
    <property type="match status" value="1"/>
</dbReference>
<protein>
    <submittedName>
        <fullName evidence="11">Unannotated protein</fullName>
    </submittedName>
</protein>
<evidence type="ECO:0000256" key="8">
    <source>
        <dbReference type="ARBA" id="ARBA00023306"/>
    </source>
</evidence>
<keyword evidence="8" id="KW-0131">Cell cycle</keyword>
<dbReference type="Pfam" id="PF02899">
    <property type="entry name" value="Phage_int_SAM_1"/>
    <property type="match status" value="1"/>
</dbReference>
<dbReference type="InterPro" id="IPR004107">
    <property type="entry name" value="Integrase_SAM-like_N"/>
</dbReference>
<dbReference type="PROSITE" id="PS51898">
    <property type="entry name" value="TYR_RECOMBINASE"/>
    <property type="match status" value="1"/>
</dbReference>
<sequence>MSISFEKAILSFGDYLEAGRGYSANTVRAYLADVKDLELFLKKKSIENFNDLDLEHLRDWLWQGTQSGLTKTTIARKSAAIRAFTAWGLKNNFSDQDPGLRLRSPKASRTLPKVVSRESLAQIFDSLTKQATEDNPQGVRDLLVVELLYASGARVSELVGLDLESIDYSRNIMRVLGKGSKERMVPFGQPARDVLDQWIRVSRPMLANEGSPAALILNSQGKRIGVRQVYGLVAKLLEATPTGVAGPHSLRHSAATHLLDGGADLRAVQELLGHASLGTTQIYTHVSIERLRDGYKNAHPRA</sequence>
<keyword evidence="7" id="KW-0233">DNA recombination</keyword>
<dbReference type="InterPro" id="IPR002104">
    <property type="entry name" value="Integrase_catalytic"/>
</dbReference>
<evidence type="ECO:0000256" key="2">
    <source>
        <dbReference type="ARBA" id="ARBA00022490"/>
    </source>
</evidence>
<dbReference type="Pfam" id="PF00589">
    <property type="entry name" value="Phage_integrase"/>
    <property type="match status" value="1"/>
</dbReference>
<proteinExistence type="inferred from homology"/>
<evidence type="ECO:0000256" key="4">
    <source>
        <dbReference type="ARBA" id="ARBA00022829"/>
    </source>
</evidence>
<dbReference type="GO" id="GO:0007059">
    <property type="term" value="P:chromosome segregation"/>
    <property type="evidence" value="ECO:0007669"/>
    <property type="project" value="UniProtKB-KW"/>
</dbReference>
<dbReference type="InterPro" id="IPR013762">
    <property type="entry name" value="Integrase-like_cat_sf"/>
</dbReference>
<dbReference type="InterPro" id="IPR044068">
    <property type="entry name" value="CB"/>
</dbReference>
<dbReference type="CDD" id="cd00798">
    <property type="entry name" value="INT_XerDC_C"/>
    <property type="match status" value="1"/>
</dbReference>
<name>A0A6J6IE24_9ZZZZ</name>